<gene>
    <name evidence="4" type="ORF">FHS13_001457</name>
</gene>
<feature type="domain" description="VanZ-like" evidence="3">
    <location>
        <begin position="176"/>
        <end position="248"/>
    </location>
</feature>
<dbReference type="InterPro" id="IPR006976">
    <property type="entry name" value="VanZ-like"/>
</dbReference>
<dbReference type="RefSeq" id="WP_184289528.1">
    <property type="nucleotide sequence ID" value="NZ_JACHJO010000004.1"/>
</dbReference>
<keyword evidence="5" id="KW-1185">Reference proteome</keyword>
<evidence type="ECO:0000313" key="4">
    <source>
        <dbReference type="EMBL" id="MBB6119508.1"/>
    </source>
</evidence>
<dbReference type="AlphaFoldDB" id="A0A841ITJ5"/>
<feature type="region of interest" description="Disordered" evidence="1">
    <location>
        <begin position="265"/>
        <end position="285"/>
    </location>
</feature>
<evidence type="ECO:0000313" key="5">
    <source>
        <dbReference type="Proteomes" id="UP000536604"/>
    </source>
</evidence>
<feature type="transmembrane region" description="Helical" evidence="2">
    <location>
        <begin position="181"/>
        <end position="198"/>
    </location>
</feature>
<evidence type="ECO:0000256" key="1">
    <source>
        <dbReference type="SAM" id="MobiDB-lite"/>
    </source>
</evidence>
<dbReference type="Proteomes" id="UP000536604">
    <property type="component" value="Unassembled WGS sequence"/>
</dbReference>
<feature type="transmembrane region" description="Helical" evidence="2">
    <location>
        <begin position="238"/>
        <end position="257"/>
    </location>
</feature>
<organism evidence="4 5">
    <name type="scientific">Nocardiopsis algeriensis</name>
    <dbReference type="NCBI Taxonomy" id="1478215"/>
    <lineage>
        <taxon>Bacteria</taxon>
        <taxon>Bacillati</taxon>
        <taxon>Actinomycetota</taxon>
        <taxon>Actinomycetes</taxon>
        <taxon>Streptosporangiales</taxon>
        <taxon>Nocardiopsidaceae</taxon>
        <taxon>Nocardiopsis</taxon>
    </lineage>
</organism>
<sequence>MWRVLFYVTPTSLTVALVFFFLLSWVLAVAIKKRGASFSRSARAALALAAFSYVFLLSILPLGGEQPGSGRLIHWNPLHFIHDHNSEGAIEESFGQQLSDGNTVYYSPDELPAEERSEIQKMSPYDFFAHGNIESGVIVSNPEGDVVPQSQGQHILTEISEAIEVSSEPVQSQGMILEEKSLNFLLFVPLGVLAYFSFSSHAARMATGPAVSLSIEVVQWSVAWGRTADTADLLANSLGSFLGVAMGMLASALAVLTRRSEINGGRRAASAGHGAGRRPRGRHGS</sequence>
<feature type="transmembrane region" description="Helical" evidence="2">
    <location>
        <begin position="44"/>
        <end position="63"/>
    </location>
</feature>
<feature type="compositionally biased region" description="Basic residues" evidence="1">
    <location>
        <begin position="275"/>
        <end position="285"/>
    </location>
</feature>
<proteinExistence type="predicted"/>
<dbReference type="EMBL" id="JACHJO010000004">
    <property type="protein sequence ID" value="MBB6119508.1"/>
    <property type="molecule type" value="Genomic_DNA"/>
</dbReference>
<evidence type="ECO:0000259" key="3">
    <source>
        <dbReference type="Pfam" id="PF04892"/>
    </source>
</evidence>
<keyword evidence="2" id="KW-0472">Membrane</keyword>
<keyword evidence="2" id="KW-1133">Transmembrane helix</keyword>
<protein>
    <submittedName>
        <fullName evidence="4">VanZ family protein</fullName>
    </submittedName>
</protein>
<accession>A0A841ITJ5</accession>
<reference evidence="4 5" key="1">
    <citation type="submission" date="2020-08" db="EMBL/GenBank/DDBJ databases">
        <title>Genomic Encyclopedia of Type Strains, Phase III (KMG-III): the genomes of soil and plant-associated and newly described type strains.</title>
        <authorList>
            <person name="Whitman W."/>
        </authorList>
    </citation>
    <scope>NUCLEOTIDE SEQUENCE [LARGE SCALE GENOMIC DNA]</scope>
    <source>
        <strain evidence="4 5">CECT 8712</strain>
    </source>
</reference>
<dbReference type="Pfam" id="PF04892">
    <property type="entry name" value="VanZ"/>
    <property type="match status" value="1"/>
</dbReference>
<comment type="caution">
    <text evidence="4">The sequence shown here is derived from an EMBL/GenBank/DDBJ whole genome shotgun (WGS) entry which is preliminary data.</text>
</comment>
<name>A0A841ITJ5_9ACTN</name>
<evidence type="ECO:0000256" key="2">
    <source>
        <dbReference type="SAM" id="Phobius"/>
    </source>
</evidence>
<keyword evidence="2" id="KW-0812">Transmembrane</keyword>